<gene>
    <name evidence="2" type="ORF">P7122_07570</name>
</gene>
<organism evidence="2 3">
    <name type="scientific">Winogradskyella marincola</name>
    <dbReference type="NCBI Taxonomy" id="3037795"/>
    <lineage>
        <taxon>Bacteria</taxon>
        <taxon>Pseudomonadati</taxon>
        <taxon>Bacteroidota</taxon>
        <taxon>Flavobacteriia</taxon>
        <taxon>Flavobacteriales</taxon>
        <taxon>Flavobacteriaceae</taxon>
        <taxon>Winogradskyella</taxon>
    </lineage>
</organism>
<dbReference type="RefSeq" id="WP_278005177.1">
    <property type="nucleotide sequence ID" value="NZ_JARSBN010000003.1"/>
</dbReference>
<comment type="caution">
    <text evidence="2">The sequence shown here is derived from an EMBL/GenBank/DDBJ whole genome shotgun (WGS) entry which is preliminary data.</text>
</comment>
<feature type="signal peptide" evidence="1">
    <location>
        <begin position="1"/>
        <end position="18"/>
    </location>
</feature>
<keyword evidence="1" id="KW-0732">Signal</keyword>
<evidence type="ECO:0000313" key="3">
    <source>
        <dbReference type="Proteomes" id="UP001529085"/>
    </source>
</evidence>
<evidence type="ECO:0000256" key="1">
    <source>
        <dbReference type="SAM" id="SignalP"/>
    </source>
</evidence>
<protein>
    <submittedName>
        <fullName evidence="2">Uncharacterized protein</fullName>
    </submittedName>
</protein>
<sequence>MKKLLSLMVIVVNSFCIAQNVDLSQFTLSNPSSPAFVLVEETPTAIYTPDNFKALALHALDNFGESFSIEATPYFLINQESKNRTYQKYIGVTKNDSGELKQNPFSGLKTTTISLAYVDKEFNGLADERKTYSIGARTTLLRFYNKEKVHKNTEAMATALSNIVVPQSVLIQGEEAIQNYYNEKQDEINALLKPFEKTIKPIFRLDAAAGYSTMFKENSISSGTADRIGAWLTSETSLILNEGSDAKTNNYFNLFVTARYIEDGFNMNTNEDFFTTYYRDFGGKIDFEFGKLTFGYEYISRNGTFNSERSVGNISYSINKDISISGGFGKDFSVTDDNLLTIFGIHWGLNTGNSKVKL</sequence>
<feature type="chain" id="PRO_5047295318" evidence="1">
    <location>
        <begin position="19"/>
        <end position="358"/>
    </location>
</feature>
<dbReference type="EMBL" id="JARSBN010000003">
    <property type="protein sequence ID" value="MDG4715725.1"/>
    <property type="molecule type" value="Genomic_DNA"/>
</dbReference>
<keyword evidence="3" id="KW-1185">Reference proteome</keyword>
<evidence type="ECO:0000313" key="2">
    <source>
        <dbReference type="EMBL" id="MDG4715725.1"/>
    </source>
</evidence>
<dbReference type="Proteomes" id="UP001529085">
    <property type="component" value="Unassembled WGS sequence"/>
</dbReference>
<accession>A0ABT6G194</accession>
<reference evidence="2 3" key="1">
    <citation type="submission" date="2023-03" db="EMBL/GenBank/DDBJ databases">
        <title>Strain YYF002 represents a novel species in the genus Winogradskyella isolated from seawater.</title>
        <authorList>
            <person name="Fu Z.-Y."/>
        </authorList>
    </citation>
    <scope>NUCLEOTIDE SEQUENCE [LARGE SCALE GENOMIC DNA]</scope>
    <source>
        <strain evidence="2 3">YYF002</strain>
    </source>
</reference>
<proteinExistence type="predicted"/>
<name>A0ABT6G194_9FLAO</name>